<reference evidence="2 3" key="1">
    <citation type="submission" date="2008-10" db="EMBL/GenBank/DDBJ databases">
        <title>Draft genome sequence of Desulvovibrio piger (ATCC 29098).</title>
        <authorList>
            <person name="Sudarsanam P."/>
            <person name="Ley R."/>
            <person name="Guruge J."/>
            <person name="Turnbaugh P.J."/>
            <person name="Mahowald M."/>
            <person name="Liep D."/>
            <person name="Gordon J."/>
        </authorList>
    </citation>
    <scope>NUCLEOTIDE SEQUENCE [LARGE SCALE GENOMIC DNA]</scope>
    <source>
        <strain evidence="2 3">ATCC 29098</strain>
    </source>
</reference>
<feature type="region of interest" description="Disordered" evidence="1">
    <location>
        <begin position="1"/>
        <end position="69"/>
    </location>
</feature>
<dbReference type="Proteomes" id="UP000003676">
    <property type="component" value="Unassembled WGS sequence"/>
</dbReference>
<reference evidence="2 3" key="2">
    <citation type="submission" date="2008-10" db="EMBL/GenBank/DDBJ databases">
        <authorList>
            <person name="Fulton L."/>
            <person name="Clifton S."/>
            <person name="Fulton B."/>
            <person name="Xu J."/>
            <person name="Minx P."/>
            <person name="Pepin K.H."/>
            <person name="Johnson M."/>
            <person name="Bhonagiri V."/>
            <person name="Nash W.E."/>
            <person name="Mardis E.R."/>
            <person name="Wilson R.K."/>
        </authorList>
    </citation>
    <scope>NUCLEOTIDE SEQUENCE [LARGE SCALE GENOMIC DNA]</scope>
    <source>
        <strain evidence="2 3">ATCC 29098</strain>
    </source>
</reference>
<comment type="caution">
    <text evidence="2">The sequence shown here is derived from an EMBL/GenBank/DDBJ whole genome shotgun (WGS) entry which is preliminary data.</text>
</comment>
<evidence type="ECO:0000313" key="2">
    <source>
        <dbReference type="EMBL" id="EEB33728.1"/>
    </source>
</evidence>
<sequence>MELLPGNAWAGNVQGSKRPRQRPVCGSVRLSLSARSGRDTSRSRQQCLARYSPAEKTLSAPTCRRGQAP</sequence>
<evidence type="ECO:0000313" key="3">
    <source>
        <dbReference type="Proteomes" id="UP000003676"/>
    </source>
</evidence>
<protein>
    <submittedName>
        <fullName evidence="2">Uncharacterized protein</fullName>
    </submittedName>
</protein>
<dbReference type="HOGENOM" id="CLU_2769112_0_0_7"/>
<accession>B6WTH2</accession>
<dbReference type="AlphaFoldDB" id="B6WTH2"/>
<evidence type="ECO:0000256" key="1">
    <source>
        <dbReference type="SAM" id="MobiDB-lite"/>
    </source>
</evidence>
<organism evidence="2 3">
    <name type="scientific">Desulfovibrio piger ATCC 29098</name>
    <dbReference type="NCBI Taxonomy" id="411464"/>
    <lineage>
        <taxon>Bacteria</taxon>
        <taxon>Pseudomonadati</taxon>
        <taxon>Thermodesulfobacteriota</taxon>
        <taxon>Desulfovibrionia</taxon>
        <taxon>Desulfovibrionales</taxon>
        <taxon>Desulfovibrionaceae</taxon>
        <taxon>Desulfovibrio</taxon>
    </lineage>
</organism>
<name>B6WTH2_9BACT</name>
<gene>
    <name evidence="2" type="ORF">DESPIG_01378</name>
</gene>
<dbReference type="EMBL" id="ABXU01000032">
    <property type="protein sequence ID" value="EEB33728.1"/>
    <property type="molecule type" value="Genomic_DNA"/>
</dbReference>
<proteinExistence type="predicted"/>